<gene>
    <name evidence="2" type="ORF">FC82_GL000827</name>
</gene>
<evidence type="ECO:0000313" key="2">
    <source>
        <dbReference type="EMBL" id="KRM74051.1"/>
    </source>
</evidence>
<sequence length="77" mass="9240">MIYKHLYFKNGTAFSKHAAMYAVNHIHGINWNHNALKIANFYRHKKHMCNKEIYHRLISKKGDMFTKSQARYAIHHL</sequence>
<evidence type="ECO:0000313" key="3">
    <source>
        <dbReference type="Proteomes" id="UP000051845"/>
    </source>
</evidence>
<proteinExistence type="predicted"/>
<dbReference type="InterPro" id="IPR036388">
    <property type="entry name" value="WH-like_DNA-bd_sf"/>
</dbReference>
<dbReference type="PATRIC" id="fig|1423733.4.peg.868"/>
<dbReference type="EMBL" id="AYYR01000106">
    <property type="protein sequence ID" value="KRM74051.1"/>
    <property type="molecule type" value="Genomic_DNA"/>
</dbReference>
<feature type="domain" description="Putative host cell surface-exposed lipoprotein Ltp-like HTH region" evidence="1">
    <location>
        <begin position="30"/>
        <end position="77"/>
    </location>
</feature>
<dbReference type="Gene3D" id="1.10.10.10">
    <property type="entry name" value="Winged helix-like DNA-binding domain superfamily/Winged helix DNA-binding domain"/>
    <property type="match status" value="1"/>
</dbReference>
<dbReference type="InterPro" id="IPR011434">
    <property type="entry name" value="Ltp-like_HTH"/>
</dbReference>
<dbReference type="AlphaFoldDB" id="A0A0R2BEE9"/>
<name>A0A0R2BEE9_SECCO</name>
<accession>A0A0R2BEE9</accession>
<reference evidence="2 3" key="1">
    <citation type="journal article" date="2015" name="Genome Announc.">
        <title>Expanding the biotechnology potential of lactobacilli through comparative genomics of 213 strains and associated genera.</title>
        <authorList>
            <person name="Sun Z."/>
            <person name="Harris H.M."/>
            <person name="McCann A."/>
            <person name="Guo C."/>
            <person name="Argimon S."/>
            <person name="Zhang W."/>
            <person name="Yang X."/>
            <person name="Jeffery I.B."/>
            <person name="Cooney J.C."/>
            <person name="Kagawa T.F."/>
            <person name="Liu W."/>
            <person name="Song Y."/>
            <person name="Salvetti E."/>
            <person name="Wrobel A."/>
            <person name="Rasinkangas P."/>
            <person name="Parkhill J."/>
            <person name="Rea M.C."/>
            <person name="O'Sullivan O."/>
            <person name="Ritari J."/>
            <person name="Douillard F.P."/>
            <person name="Paul Ross R."/>
            <person name="Yang R."/>
            <person name="Briner A.E."/>
            <person name="Felis G.E."/>
            <person name="de Vos W.M."/>
            <person name="Barrangou R."/>
            <person name="Klaenhammer T.R."/>
            <person name="Caufield P.W."/>
            <person name="Cui Y."/>
            <person name="Zhang H."/>
            <person name="O'Toole P.W."/>
        </authorList>
    </citation>
    <scope>NUCLEOTIDE SEQUENCE [LARGE SCALE GENOMIC DNA]</scope>
    <source>
        <strain evidence="2 3">DSM 20515</strain>
    </source>
</reference>
<dbReference type="Proteomes" id="UP000051845">
    <property type="component" value="Unassembled WGS sequence"/>
</dbReference>
<comment type="caution">
    <text evidence="2">The sequence shown here is derived from an EMBL/GenBank/DDBJ whole genome shotgun (WGS) entry which is preliminary data.</text>
</comment>
<evidence type="ECO:0000259" key="1">
    <source>
        <dbReference type="Pfam" id="PF07553"/>
    </source>
</evidence>
<protein>
    <recommendedName>
        <fullName evidence="1">Putative host cell surface-exposed lipoprotein Ltp-like HTH region domain-containing protein</fullName>
    </recommendedName>
</protein>
<dbReference type="Pfam" id="PF07553">
    <property type="entry name" value="Lipoprotein_Ltp"/>
    <property type="match status" value="1"/>
</dbReference>
<organism evidence="2 3">
    <name type="scientific">Secundilactobacillus collinoides DSM 20515 = JCM 1123</name>
    <dbReference type="NCBI Taxonomy" id="1423733"/>
    <lineage>
        <taxon>Bacteria</taxon>
        <taxon>Bacillati</taxon>
        <taxon>Bacillota</taxon>
        <taxon>Bacilli</taxon>
        <taxon>Lactobacillales</taxon>
        <taxon>Lactobacillaceae</taxon>
        <taxon>Secundilactobacillus</taxon>
    </lineage>
</organism>